<reference evidence="1 2" key="1">
    <citation type="journal article" date="2014" name="Genome Announc.">
        <title>Draft Genome Sequence of Paenibacillus pini JCM 16418T, Isolated from the Rhizosphere of Pine Tree.</title>
        <authorList>
            <person name="Yuki M."/>
            <person name="Oshima K."/>
            <person name="Suda W."/>
            <person name="Oshida Y."/>
            <person name="Kitamura K."/>
            <person name="Iida Y."/>
            <person name="Hattori M."/>
            <person name="Ohkuma M."/>
        </authorList>
    </citation>
    <scope>NUCLEOTIDE SEQUENCE [LARGE SCALE GENOMIC DNA]</scope>
    <source>
        <strain evidence="1 2">JCM 16418</strain>
    </source>
</reference>
<dbReference type="SUPFAM" id="SSF102405">
    <property type="entry name" value="MCP/YpsA-like"/>
    <property type="match status" value="1"/>
</dbReference>
<dbReference type="EMBL" id="BAVZ01000007">
    <property type="protein sequence ID" value="GAF08506.1"/>
    <property type="molecule type" value="Genomic_DNA"/>
</dbReference>
<sequence>MITPGQYGVDLWAMEVAILLKQDYPHLKCSIIAAYLNPEDKWKDDKKEYFHQIIKGLDYYASVSKQPYEGPWQLKARDDLLFRKTDGIVLLYDEDAGEGSPKFYKERALRKQQEEDYTYISISSDDIQSIADDERYNE</sequence>
<dbReference type="AlphaFoldDB" id="W7YV72"/>
<proteinExistence type="predicted"/>
<dbReference type="PANTHER" id="PTHR38440:SF1">
    <property type="entry name" value="UPF0398 PROTEIN SPR0331"/>
    <property type="match status" value="1"/>
</dbReference>
<dbReference type="Gene3D" id="3.40.50.450">
    <property type="match status" value="1"/>
</dbReference>
<dbReference type="InterPro" id="IPR010697">
    <property type="entry name" value="YspA"/>
</dbReference>
<dbReference type="STRING" id="1236976.JCM16418_2587"/>
<gene>
    <name evidence="1" type="ORF">JCM16418_2587</name>
</gene>
<comment type="caution">
    <text evidence="1">The sequence shown here is derived from an EMBL/GenBank/DDBJ whole genome shotgun (WGS) entry which is preliminary data.</text>
</comment>
<dbReference type="PANTHER" id="PTHR38440">
    <property type="entry name" value="UPF0398 PROTEIN YPSA"/>
    <property type="match status" value="1"/>
</dbReference>
<evidence type="ECO:0000313" key="2">
    <source>
        <dbReference type="Proteomes" id="UP000019364"/>
    </source>
</evidence>
<dbReference type="Proteomes" id="UP000019364">
    <property type="component" value="Unassembled WGS sequence"/>
</dbReference>
<protein>
    <submittedName>
        <fullName evidence="1">Uncharacterized protein</fullName>
    </submittedName>
</protein>
<name>W7YV72_9BACL</name>
<evidence type="ECO:0000313" key="1">
    <source>
        <dbReference type="EMBL" id="GAF08506.1"/>
    </source>
</evidence>
<organism evidence="1 2">
    <name type="scientific">Paenibacillus pini JCM 16418</name>
    <dbReference type="NCBI Taxonomy" id="1236976"/>
    <lineage>
        <taxon>Bacteria</taxon>
        <taxon>Bacillati</taxon>
        <taxon>Bacillota</taxon>
        <taxon>Bacilli</taxon>
        <taxon>Bacillales</taxon>
        <taxon>Paenibacillaceae</taxon>
        <taxon>Paenibacillus</taxon>
    </lineage>
</organism>
<dbReference type="eggNOG" id="COG4474">
    <property type="taxonomic scope" value="Bacteria"/>
</dbReference>
<keyword evidence="2" id="KW-1185">Reference proteome</keyword>
<dbReference type="Pfam" id="PF06908">
    <property type="entry name" value="YpsA"/>
    <property type="match status" value="1"/>
</dbReference>
<accession>W7YV72</accession>